<accession>A0ABT5IC64</accession>
<reference evidence="1 2" key="1">
    <citation type="submission" date="2023-01" db="EMBL/GenBank/DDBJ databases">
        <title>Novel species of the genus Asticcacaulis isolated from rivers.</title>
        <authorList>
            <person name="Lu H."/>
        </authorList>
    </citation>
    <scope>NUCLEOTIDE SEQUENCE [LARGE SCALE GENOMIC DNA]</scope>
    <source>
        <strain evidence="1 2">DXS10W</strain>
    </source>
</reference>
<evidence type="ECO:0000313" key="1">
    <source>
        <dbReference type="EMBL" id="MDC7693582.1"/>
    </source>
</evidence>
<keyword evidence="2" id="KW-1185">Reference proteome</keyword>
<protein>
    <submittedName>
        <fullName evidence="1">Uncharacterized protein</fullName>
    </submittedName>
</protein>
<name>A0ABT5IC64_9CAUL</name>
<dbReference type="EMBL" id="JAQQKW010000002">
    <property type="protein sequence ID" value="MDC7693582.1"/>
    <property type="molecule type" value="Genomic_DNA"/>
</dbReference>
<sequence>MKPYFETCVALQDIYLEDSYVLGIAEQDPDLIFLLDAVLTESYPAYEPPPSESYNCFKRLALRFEAIADLDWRALRLRKAFSADADGEVDYGNIDTLLLTGNSAHIQGSWGEVELTFSRITVEYLEP</sequence>
<proteinExistence type="predicted"/>
<organism evidence="1 2">
    <name type="scientific">Asticcacaulis currens</name>
    <dbReference type="NCBI Taxonomy" id="2984210"/>
    <lineage>
        <taxon>Bacteria</taxon>
        <taxon>Pseudomonadati</taxon>
        <taxon>Pseudomonadota</taxon>
        <taxon>Alphaproteobacteria</taxon>
        <taxon>Caulobacterales</taxon>
        <taxon>Caulobacteraceae</taxon>
        <taxon>Asticcacaulis</taxon>
    </lineage>
</organism>
<gene>
    <name evidence="1" type="ORF">PQU94_04720</name>
</gene>
<comment type="caution">
    <text evidence="1">The sequence shown here is derived from an EMBL/GenBank/DDBJ whole genome shotgun (WGS) entry which is preliminary data.</text>
</comment>
<dbReference type="Proteomes" id="UP001216595">
    <property type="component" value="Unassembled WGS sequence"/>
</dbReference>
<dbReference type="RefSeq" id="WP_272740339.1">
    <property type="nucleotide sequence ID" value="NZ_JAQQKW010000002.1"/>
</dbReference>
<evidence type="ECO:0000313" key="2">
    <source>
        <dbReference type="Proteomes" id="UP001216595"/>
    </source>
</evidence>